<accession>A0A1H0SAL0</accession>
<protein>
    <submittedName>
        <fullName evidence="1">Uncharacterized protein</fullName>
    </submittedName>
</protein>
<evidence type="ECO:0000313" key="2">
    <source>
        <dbReference type="Proteomes" id="UP000182412"/>
    </source>
</evidence>
<dbReference type="AlphaFoldDB" id="A0A1H0SAL0"/>
<proteinExistence type="predicted"/>
<dbReference type="Proteomes" id="UP000182412">
    <property type="component" value="Unassembled WGS sequence"/>
</dbReference>
<reference evidence="1 2" key="1">
    <citation type="submission" date="2016-10" db="EMBL/GenBank/DDBJ databases">
        <authorList>
            <person name="de Groot N.N."/>
        </authorList>
    </citation>
    <scope>NUCLEOTIDE SEQUENCE [LARGE SCALE GENOMIC DNA]</scope>
    <source>
        <strain evidence="1 2">S137</strain>
    </source>
</reference>
<dbReference type="EMBL" id="FNJQ01000016">
    <property type="protein sequence ID" value="SDP38793.1"/>
    <property type="molecule type" value="Genomic_DNA"/>
</dbReference>
<gene>
    <name evidence="1" type="ORF">SAMN05216366_11646</name>
</gene>
<evidence type="ECO:0000313" key="1">
    <source>
        <dbReference type="EMBL" id="SDP38793.1"/>
    </source>
</evidence>
<sequence>MYAIINKGDGQYYTSTVFAYYEDNNNDDGEIDCWDWYYIVLNESRTALVKHYVFDATANPYLHKMVIVTDRDKSNWNVDGETGIGEINLVKKNDLLKMVEQGTVSDELLAIDEIYKFNEYPEIQDFKDIDNLMTVSGYFHDAYIDHYEEKDGTLYVLFDGIWGGKVEVWFSGDVKYDVSRGNLDERYDPTWYGATMLIENGFIYLVNGDNVTAEKIGDDYCWFKARKVKYHVIPNLEHTGVRGEAQVL</sequence>
<organism evidence="1 2">
    <name type="scientific">Selenomonas ruminantium</name>
    <dbReference type="NCBI Taxonomy" id="971"/>
    <lineage>
        <taxon>Bacteria</taxon>
        <taxon>Bacillati</taxon>
        <taxon>Bacillota</taxon>
        <taxon>Negativicutes</taxon>
        <taxon>Selenomonadales</taxon>
        <taxon>Selenomonadaceae</taxon>
        <taxon>Selenomonas</taxon>
    </lineage>
</organism>
<name>A0A1H0SAL0_SELRU</name>